<reference evidence="2 3" key="1">
    <citation type="submission" date="2015-01" db="EMBL/GenBank/DDBJ databases">
        <title>Evolution of Trichinella species and genotypes.</title>
        <authorList>
            <person name="Korhonen P.K."/>
            <person name="Edoardo P."/>
            <person name="Giuseppe L.R."/>
            <person name="Gasser R.B."/>
        </authorList>
    </citation>
    <scope>NUCLEOTIDE SEQUENCE [LARGE SCALE GENOMIC DNA]</scope>
    <source>
        <strain evidence="2">ISS37</strain>
    </source>
</reference>
<keyword evidence="3" id="KW-1185">Reference proteome</keyword>
<organism evidence="2 3">
    <name type="scientific">Trichinella nelsoni</name>
    <dbReference type="NCBI Taxonomy" id="6336"/>
    <lineage>
        <taxon>Eukaryota</taxon>
        <taxon>Metazoa</taxon>
        <taxon>Ecdysozoa</taxon>
        <taxon>Nematoda</taxon>
        <taxon>Enoplea</taxon>
        <taxon>Dorylaimia</taxon>
        <taxon>Trichinellida</taxon>
        <taxon>Trichinellidae</taxon>
        <taxon>Trichinella</taxon>
    </lineage>
</organism>
<name>A0A0V0RXD5_9BILA</name>
<dbReference type="AlphaFoldDB" id="A0A0V0RXD5"/>
<dbReference type="EMBL" id="JYDL01000064">
    <property type="protein sequence ID" value="KRX19063.1"/>
    <property type="molecule type" value="Genomic_DNA"/>
</dbReference>
<protein>
    <submittedName>
        <fullName evidence="2">Uncharacterized protein</fullName>
    </submittedName>
</protein>
<evidence type="ECO:0000256" key="1">
    <source>
        <dbReference type="SAM" id="Phobius"/>
    </source>
</evidence>
<evidence type="ECO:0000313" key="2">
    <source>
        <dbReference type="EMBL" id="KRX19063.1"/>
    </source>
</evidence>
<evidence type="ECO:0000313" key="3">
    <source>
        <dbReference type="Proteomes" id="UP000054630"/>
    </source>
</evidence>
<feature type="transmembrane region" description="Helical" evidence="1">
    <location>
        <begin position="65"/>
        <end position="82"/>
    </location>
</feature>
<accession>A0A0V0RXD5</accession>
<keyword evidence="1" id="KW-0472">Membrane</keyword>
<gene>
    <name evidence="2" type="ORF">T07_3593</name>
</gene>
<proteinExistence type="predicted"/>
<comment type="caution">
    <text evidence="2">The sequence shown here is derived from an EMBL/GenBank/DDBJ whole genome shotgun (WGS) entry which is preliminary data.</text>
</comment>
<keyword evidence="1" id="KW-1133">Transmembrane helix</keyword>
<dbReference type="Proteomes" id="UP000054630">
    <property type="component" value="Unassembled WGS sequence"/>
</dbReference>
<sequence>MIYLNTKVSFPIFSNISRNCKLGTAGLVLRIFTIHPVAAACAEQSFTAVKYLKSYFRTTMTEERLNGLAVMCTFILSFSFILS</sequence>
<dbReference type="OrthoDB" id="5872133at2759"/>
<keyword evidence="1" id="KW-0812">Transmembrane</keyword>